<feature type="domain" description="ZP" evidence="2">
    <location>
        <begin position="454"/>
        <end position="699"/>
    </location>
</feature>
<dbReference type="PROSITE" id="PS51034">
    <property type="entry name" value="ZP_2"/>
    <property type="match status" value="1"/>
</dbReference>
<accession>A0A158R0F4</accession>
<sequence length="699" mass="77483">MCCFSFSGAVCIGDNTTTYLRSEGTRLMEFATHTIKNVTLNMCASACTSRREGHECSSFEYDARSQECSMHTEDGQPFGPSVITKTDGPIAFFQQVCVKGDSLCSTPYGFERFPQSVLIGHAMEVLTTSSLSECLSRCLTAGATSQAQCRSVMFFYETGECIMNRERRTDKPDLFMEGVQDRLVDYFESNCHDVHCFTGQLHWIRTEDYFIIHEKDVVIESMGIDECRAVCQENLVGAEKFPCRAFVYNAAKKECHLTAESGYTGRRRNSFNLNPISNGEYFEKYCLQVPFTCLEASFEQVADRKMTTVPYKDLCSLSETSQFSHPELFVEAENNDYFDKICDPVPASKRHSGVSKGREPVVEGVTSIALDEDEALNDEDERTSLGLEDIDEVSRAVTFTDTSTSAIEVGQNVVGRKEAETIGTVVDDTADFQGEPSPAVKALTTMLVAGLTSECRMSGVTVKVEFASSTSGNLYIKENFANCRTEFNNASAVELHIPFPESDDPDPRCPGIEIAPSVWSFPIVVQRNDVSAPSVVTSVDRIFNVTCDYADLIDKEGSPIVPSDDPNDEAKSSRIEMQILRHGQPVTTVPLGEEVELRWKIVNQSSGLGYFVDNCAAERVGGTPPQPEPLQIIEHGCPDKRVENRLIKSPVVPVSDGFSTKMKVFRFDGSRRVRIRCTIDVCIESCAPVRIYSSISSNH</sequence>
<dbReference type="SMART" id="SM00241">
    <property type="entry name" value="ZP"/>
    <property type="match status" value="1"/>
</dbReference>
<dbReference type="AlphaFoldDB" id="A0A158R0F4"/>
<organism evidence="5">
    <name type="scientific">Nippostrongylus brasiliensis</name>
    <name type="common">Rat hookworm</name>
    <dbReference type="NCBI Taxonomy" id="27835"/>
    <lineage>
        <taxon>Eukaryota</taxon>
        <taxon>Metazoa</taxon>
        <taxon>Ecdysozoa</taxon>
        <taxon>Nematoda</taxon>
        <taxon>Chromadorea</taxon>
        <taxon>Rhabditida</taxon>
        <taxon>Rhabditina</taxon>
        <taxon>Rhabditomorpha</taxon>
        <taxon>Strongyloidea</taxon>
        <taxon>Heligmosomidae</taxon>
        <taxon>Nippostrongylus</taxon>
    </lineage>
</organism>
<dbReference type="PANTHER" id="PTHR47327">
    <property type="entry name" value="FI18240P1-RELATED"/>
    <property type="match status" value="1"/>
</dbReference>
<dbReference type="InterPro" id="IPR001507">
    <property type="entry name" value="ZP_dom"/>
</dbReference>
<evidence type="ECO:0000259" key="1">
    <source>
        <dbReference type="PROSITE" id="PS50948"/>
    </source>
</evidence>
<feature type="domain" description="Apple" evidence="1">
    <location>
        <begin position="104"/>
        <end position="191"/>
    </location>
</feature>
<dbReference type="WBParaSite" id="NBR_0001172901-mRNA-1">
    <property type="protein sequence ID" value="NBR_0001172901-mRNA-1"/>
    <property type="gene ID" value="NBR_0001172901"/>
</dbReference>
<dbReference type="PROSITE" id="PS50948">
    <property type="entry name" value="PAN"/>
    <property type="match status" value="3"/>
</dbReference>
<dbReference type="InterPro" id="IPR055355">
    <property type="entry name" value="ZP-C"/>
</dbReference>
<keyword evidence="4" id="KW-1185">Reference proteome</keyword>
<protein>
    <submittedName>
        <fullName evidence="5">PAN domain protein</fullName>
    </submittedName>
</protein>
<dbReference type="STRING" id="27835.A0A158R0F4"/>
<dbReference type="Pfam" id="PF00024">
    <property type="entry name" value="PAN_1"/>
    <property type="match status" value="3"/>
</dbReference>
<dbReference type="OMA" id="TGECILN"/>
<dbReference type="SMART" id="SM00473">
    <property type="entry name" value="PAN_AP"/>
    <property type="match status" value="3"/>
</dbReference>
<evidence type="ECO:0000259" key="2">
    <source>
        <dbReference type="PROSITE" id="PS51034"/>
    </source>
</evidence>
<gene>
    <name evidence="3" type="ORF">NBR_LOCUS11730</name>
</gene>
<dbReference type="Proteomes" id="UP000271162">
    <property type="component" value="Unassembled WGS sequence"/>
</dbReference>
<evidence type="ECO:0000313" key="3">
    <source>
        <dbReference type="EMBL" id="VDL75319.1"/>
    </source>
</evidence>
<proteinExistence type="predicted"/>
<feature type="domain" description="Apple" evidence="1">
    <location>
        <begin position="196"/>
        <end position="286"/>
    </location>
</feature>
<evidence type="ECO:0000313" key="4">
    <source>
        <dbReference type="Proteomes" id="UP000271162"/>
    </source>
</evidence>
<dbReference type="CDD" id="cd01099">
    <property type="entry name" value="PAN_AP_HGF"/>
    <property type="match status" value="2"/>
</dbReference>
<dbReference type="SUPFAM" id="SSF57414">
    <property type="entry name" value="Hairpin loop containing domain-like"/>
    <property type="match status" value="3"/>
</dbReference>
<dbReference type="PANTHER" id="PTHR47327:SF18">
    <property type="entry name" value="PAN DOMAIN PROTEIN"/>
    <property type="match status" value="1"/>
</dbReference>
<dbReference type="GO" id="GO:0009653">
    <property type="term" value="P:anatomical structure morphogenesis"/>
    <property type="evidence" value="ECO:0007669"/>
    <property type="project" value="TreeGrafter"/>
</dbReference>
<dbReference type="EMBL" id="UYSL01020588">
    <property type="protein sequence ID" value="VDL75319.1"/>
    <property type="molecule type" value="Genomic_DNA"/>
</dbReference>
<dbReference type="InterPro" id="IPR052774">
    <property type="entry name" value="Celegans_DevNeuronal_Protein"/>
</dbReference>
<dbReference type="Pfam" id="PF00100">
    <property type="entry name" value="Zona_pellucida"/>
    <property type="match status" value="1"/>
</dbReference>
<name>A0A158R0F4_NIPBR</name>
<dbReference type="InterPro" id="IPR003609">
    <property type="entry name" value="Pan_app"/>
</dbReference>
<reference evidence="5" key="1">
    <citation type="submission" date="2016-04" db="UniProtKB">
        <authorList>
            <consortium name="WormBaseParasite"/>
        </authorList>
    </citation>
    <scope>IDENTIFICATION</scope>
</reference>
<dbReference type="Gene3D" id="3.50.4.10">
    <property type="entry name" value="Hepatocyte Growth Factor"/>
    <property type="match status" value="3"/>
</dbReference>
<evidence type="ECO:0000313" key="5">
    <source>
        <dbReference type="WBParaSite" id="NBR_0001172901-mRNA-1"/>
    </source>
</evidence>
<feature type="domain" description="Apple" evidence="1">
    <location>
        <begin position="11"/>
        <end position="97"/>
    </location>
</feature>
<reference evidence="3 4" key="2">
    <citation type="submission" date="2018-11" db="EMBL/GenBank/DDBJ databases">
        <authorList>
            <consortium name="Pathogen Informatics"/>
        </authorList>
    </citation>
    <scope>NUCLEOTIDE SEQUENCE [LARGE SCALE GENOMIC DNA]</scope>
</reference>